<dbReference type="Proteomes" id="UP000504606">
    <property type="component" value="Unplaced"/>
</dbReference>
<name>A0A6J1TAK4_FRAOC</name>
<feature type="compositionally biased region" description="Basic and acidic residues" evidence="1">
    <location>
        <begin position="38"/>
        <end position="67"/>
    </location>
</feature>
<dbReference type="KEGG" id="foc:113213763"/>
<accession>A0A6J1TAK4</accession>
<reference evidence="3" key="1">
    <citation type="submission" date="2025-08" db="UniProtKB">
        <authorList>
            <consortium name="RefSeq"/>
        </authorList>
    </citation>
    <scope>IDENTIFICATION</scope>
    <source>
        <tissue evidence="3">Whole organism</tissue>
    </source>
</reference>
<dbReference type="GeneID" id="113213763"/>
<feature type="region of interest" description="Disordered" evidence="1">
    <location>
        <begin position="1"/>
        <end position="72"/>
    </location>
</feature>
<dbReference type="AlphaFoldDB" id="A0A6J1TAK4"/>
<gene>
    <name evidence="3" type="primary">LOC113213763</name>
</gene>
<evidence type="ECO:0000313" key="2">
    <source>
        <dbReference type="Proteomes" id="UP000504606"/>
    </source>
</evidence>
<keyword evidence="2" id="KW-1185">Reference proteome</keyword>
<evidence type="ECO:0000256" key="1">
    <source>
        <dbReference type="SAM" id="MobiDB-lite"/>
    </source>
</evidence>
<feature type="compositionally biased region" description="Polar residues" evidence="1">
    <location>
        <begin position="1"/>
        <end position="11"/>
    </location>
</feature>
<protein>
    <submittedName>
        <fullName evidence="3">Uncharacterized protein LOC113213763 isoform X2</fullName>
    </submittedName>
</protein>
<sequence length="285" mass="32160">MNPSAMENTSLSSSPEKKKMKMESPGGMAAIAGGSQEVEIKEEQEPKEEEGERKCSPEDRKEWKAYRDSNSGRTKKIVQEGNSNTHVSVDVQVFDPAVADDENKRHARMLASAIKLVNHRYKPLDRVTSNNPYSPQGMRHNAELKFFDIRDKSVRDLMRDVTKHQYRNPKDTKKPKPIDLTGKSARYVIAAERLRQETLITLCTGDIISSEIPYARTHPWMGRELGLGPEETYEAKFEGPGLKEVTEQVVSEHRMEISDNEPPPLSLAIHLLDASIINTTKSSVF</sequence>
<organism evidence="2 3">
    <name type="scientific">Frankliniella occidentalis</name>
    <name type="common">Western flower thrips</name>
    <name type="synonym">Euthrips occidentalis</name>
    <dbReference type="NCBI Taxonomy" id="133901"/>
    <lineage>
        <taxon>Eukaryota</taxon>
        <taxon>Metazoa</taxon>
        <taxon>Ecdysozoa</taxon>
        <taxon>Arthropoda</taxon>
        <taxon>Hexapoda</taxon>
        <taxon>Insecta</taxon>
        <taxon>Pterygota</taxon>
        <taxon>Neoptera</taxon>
        <taxon>Paraneoptera</taxon>
        <taxon>Thysanoptera</taxon>
        <taxon>Terebrantia</taxon>
        <taxon>Thripoidea</taxon>
        <taxon>Thripidae</taxon>
        <taxon>Frankliniella</taxon>
    </lineage>
</organism>
<proteinExistence type="predicted"/>
<dbReference type="RefSeq" id="XP_026288710.1">
    <property type="nucleotide sequence ID" value="XM_026432925.2"/>
</dbReference>
<evidence type="ECO:0000313" key="3">
    <source>
        <dbReference type="RefSeq" id="XP_026288710.1"/>
    </source>
</evidence>